<sequence>MNKHPFLTIVLGFIPGLGHLFAGRIIRAFLYGCLFFGFVILTLYVHAEWNGDDFPTFVFFVLGVIVWFVSLIDLIVYVTGVKKRESTSLNSEGALPYKDESQQNERFFTMLSSIIPGLGHFQMGLMQRGLSFLVAFFGVITMIFFVRYVTHLEGMFVFLLTVPIIWLYGLFDAMQLLHRKQKGEVLVDRTIFDEFEEGREAGKKSKTLAIILSILPGAGHMYLGLQQRGLQLMAGFLFSFYILDALHLSIFLFLIPILWFYSLFDAMQHVSRHGVVEIKDVPIIEWLKNYQKWIGIGLLVLGFYHLLDEFVLVMLHRLLPDLQIWFHRYFQVFVVSTLLIGFGFRLLAGTPSKKDVTKRGE</sequence>
<feature type="transmembrane region" description="Helical" evidence="1">
    <location>
        <begin position="245"/>
        <end position="264"/>
    </location>
</feature>
<evidence type="ECO:0008006" key="4">
    <source>
        <dbReference type="Google" id="ProtNLM"/>
    </source>
</evidence>
<protein>
    <recommendedName>
        <fullName evidence="4">Multi-TM2 domain-containing protein</fullName>
    </recommendedName>
</protein>
<feature type="transmembrane region" description="Helical" evidence="1">
    <location>
        <begin position="293"/>
        <end position="316"/>
    </location>
</feature>
<feature type="transmembrane region" description="Helical" evidence="1">
    <location>
        <begin position="29"/>
        <end position="45"/>
    </location>
</feature>
<gene>
    <name evidence="2" type="ORF">EHS13_00145</name>
</gene>
<dbReference type="Proteomes" id="UP000426246">
    <property type="component" value="Chromosome"/>
</dbReference>
<keyword evidence="1" id="KW-0812">Transmembrane</keyword>
<keyword evidence="1" id="KW-0472">Membrane</keyword>
<feature type="transmembrane region" description="Helical" evidence="1">
    <location>
        <begin position="328"/>
        <end position="348"/>
    </location>
</feature>
<proteinExistence type="predicted"/>
<name>A0A6B8RD95_9BACL</name>
<keyword evidence="1" id="KW-1133">Transmembrane helix</keyword>
<evidence type="ECO:0000313" key="3">
    <source>
        <dbReference type="Proteomes" id="UP000426246"/>
    </source>
</evidence>
<evidence type="ECO:0000256" key="1">
    <source>
        <dbReference type="SAM" id="Phobius"/>
    </source>
</evidence>
<feature type="transmembrane region" description="Helical" evidence="1">
    <location>
        <begin position="6"/>
        <end position="22"/>
    </location>
</feature>
<dbReference type="AlphaFoldDB" id="A0A6B8RD95"/>
<keyword evidence="3" id="KW-1185">Reference proteome</keyword>
<reference evidence="3" key="1">
    <citation type="submission" date="2018-11" db="EMBL/GenBank/DDBJ databases">
        <title>Complete genome sequence of Paenibacillus sp. ML311-T8.</title>
        <authorList>
            <person name="Nam Y.-D."/>
            <person name="Kang J."/>
            <person name="Chung W.-H."/>
            <person name="Park Y.S."/>
        </authorList>
    </citation>
    <scope>NUCLEOTIDE SEQUENCE [LARGE SCALE GENOMIC DNA]</scope>
    <source>
        <strain evidence="3">ML311-T8</strain>
    </source>
</reference>
<evidence type="ECO:0000313" key="2">
    <source>
        <dbReference type="EMBL" id="QGQ93448.1"/>
    </source>
</evidence>
<dbReference type="KEGG" id="ppsc:EHS13_00145"/>
<dbReference type="OrthoDB" id="82335at2"/>
<accession>A0A6B8RD95</accession>
<feature type="transmembrane region" description="Helical" evidence="1">
    <location>
        <begin position="155"/>
        <end position="171"/>
    </location>
</feature>
<feature type="transmembrane region" description="Helical" evidence="1">
    <location>
        <begin position="207"/>
        <end position="225"/>
    </location>
</feature>
<organism evidence="2 3">
    <name type="scientific">Paenibacillus psychroresistens</name>
    <dbReference type="NCBI Taxonomy" id="1778678"/>
    <lineage>
        <taxon>Bacteria</taxon>
        <taxon>Bacillati</taxon>
        <taxon>Bacillota</taxon>
        <taxon>Bacilli</taxon>
        <taxon>Bacillales</taxon>
        <taxon>Paenibacillaceae</taxon>
        <taxon>Paenibacillus</taxon>
    </lineage>
</organism>
<dbReference type="EMBL" id="CP034235">
    <property type="protein sequence ID" value="QGQ93448.1"/>
    <property type="molecule type" value="Genomic_DNA"/>
</dbReference>
<feature type="transmembrane region" description="Helical" evidence="1">
    <location>
        <begin position="130"/>
        <end position="149"/>
    </location>
</feature>
<feature type="transmembrane region" description="Helical" evidence="1">
    <location>
        <begin position="57"/>
        <end position="78"/>
    </location>
</feature>
<dbReference type="RefSeq" id="WP_155698242.1">
    <property type="nucleotide sequence ID" value="NZ_CP034235.1"/>
</dbReference>